<feature type="region of interest" description="Disordered" evidence="3">
    <location>
        <begin position="218"/>
        <end position="240"/>
    </location>
</feature>
<dbReference type="PANTHER" id="PTHR48025">
    <property type="entry name" value="OS02G0815200 PROTEIN"/>
    <property type="match status" value="1"/>
</dbReference>
<feature type="compositionally biased region" description="Basic residues" evidence="3">
    <location>
        <begin position="92"/>
        <end position="108"/>
    </location>
</feature>
<dbReference type="OrthoDB" id="439808at2759"/>
<evidence type="ECO:0000256" key="3">
    <source>
        <dbReference type="SAM" id="MobiDB-lite"/>
    </source>
</evidence>
<proteinExistence type="predicted"/>
<feature type="region of interest" description="Disordered" evidence="3">
    <location>
        <begin position="81"/>
        <end position="121"/>
    </location>
</feature>
<dbReference type="eggNOG" id="KOG0118">
    <property type="taxonomic scope" value="Eukaryota"/>
</dbReference>
<organism evidence="5 6">
    <name type="scientific">Thecamonas trahens ATCC 50062</name>
    <dbReference type="NCBI Taxonomy" id="461836"/>
    <lineage>
        <taxon>Eukaryota</taxon>
        <taxon>Apusozoa</taxon>
        <taxon>Apusomonadida</taxon>
        <taxon>Apusomonadidae</taxon>
        <taxon>Thecamonas</taxon>
    </lineage>
</organism>
<dbReference type="STRING" id="461836.A0A0L0DEL0"/>
<dbReference type="Proteomes" id="UP000054408">
    <property type="component" value="Unassembled WGS sequence"/>
</dbReference>
<feature type="compositionally biased region" description="Low complexity" evidence="3">
    <location>
        <begin position="229"/>
        <end position="240"/>
    </location>
</feature>
<evidence type="ECO:0000256" key="2">
    <source>
        <dbReference type="PROSITE-ProRule" id="PRU00176"/>
    </source>
</evidence>
<dbReference type="AlphaFoldDB" id="A0A0L0DEL0"/>
<dbReference type="OMA" id="MHGKDVN"/>
<dbReference type="InterPro" id="IPR003954">
    <property type="entry name" value="RRM_euk-type"/>
</dbReference>
<dbReference type="SMART" id="SM00361">
    <property type="entry name" value="RRM_1"/>
    <property type="match status" value="1"/>
</dbReference>
<feature type="domain" description="RRM" evidence="4">
    <location>
        <begin position="5"/>
        <end position="82"/>
    </location>
</feature>
<reference evidence="5 6" key="1">
    <citation type="submission" date="2010-05" db="EMBL/GenBank/DDBJ databases">
        <title>The Genome Sequence of Thecamonas trahens ATCC 50062.</title>
        <authorList>
            <consortium name="The Broad Institute Genome Sequencing Platform"/>
            <person name="Russ C."/>
            <person name="Cuomo C."/>
            <person name="Shea T."/>
            <person name="Young S.K."/>
            <person name="Zeng Q."/>
            <person name="Koehrsen M."/>
            <person name="Haas B."/>
            <person name="Borodovsky M."/>
            <person name="Guigo R."/>
            <person name="Alvarado L."/>
            <person name="Berlin A."/>
            <person name="Bochicchio J."/>
            <person name="Borenstein D."/>
            <person name="Chapman S."/>
            <person name="Chen Z."/>
            <person name="Freedman E."/>
            <person name="Gellesch M."/>
            <person name="Goldberg J."/>
            <person name="Griggs A."/>
            <person name="Gujja S."/>
            <person name="Heilman E."/>
            <person name="Heiman D."/>
            <person name="Hepburn T."/>
            <person name="Howarth C."/>
            <person name="Jen D."/>
            <person name="Larson L."/>
            <person name="Mehta T."/>
            <person name="Park D."/>
            <person name="Pearson M."/>
            <person name="Roberts A."/>
            <person name="Saif S."/>
            <person name="Shenoy N."/>
            <person name="Sisk P."/>
            <person name="Stolte C."/>
            <person name="Sykes S."/>
            <person name="Thomson T."/>
            <person name="Walk T."/>
            <person name="White J."/>
            <person name="Yandava C."/>
            <person name="Burger G."/>
            <person name="Gray M.W."/>
            <person name="Holland P.W.H."/>
            <person name="King N."/>
            <person name="Lang F.B.F."/>
            <person name="Roger A.J."/>
            <person name="Ruiz-Trillo I."/>
            <person name="Lander E."/>
            <person name="Nusbaum C."/>
        </authorList>
    </citation>
    <scope>NUCLEOTIDE SEQUENCE [LARGE SCALE GENOMIC DNA]</scope>
    <source>
        <strain evidence="5 6">ATCC 50062</strain>
    </source>
</reference>
<gene>
    <name evidence="5" type="ORF">AMSG_00727</name>
</gene>
<dbReference type="InterPro" id="IPR050502">
    <property type="entry name" value="Euk_RNA-bind_prot"/>
</dbReference>
<dbReference type="EMBL" id="GL349435">
    <property type="protein sequence ID" value="KNC50566.1"/>
    <property type="molecule type" value="Genomic_DNA"/>
</dbReference>
<evidence type="ECO:0000256" key="1">
    <source>
        <dbReference type="ARBA" id="ARBA00022884"/>
    </source>
</evidence>
<evidence type="ECO:0000313" key="5">
    <source>
        <dbReference type="EMBL" id="KNC50566.1"/>
    </source>
</evidence>
<dbReference type="PANTHER" id="PTHR48025:SF1">
    <property type="entry name" value="RRM DOMAIN-CONTAINING PROTEIN"/>
    <property type="match status" value="1"/>
</dbReference>
<dbReference type="PROSITE" id="PS50102">
    <property type="entry name" value="RRM"/>
    <property type="match status" value="2"/>
</dbReference>
<accession>A0A0L0DEL0</accession>
<evidence type="ECO:0000313" key="6">
    <source>
        <dbReference type="Proteomes" id="UP000054408"/>
    </source>
</evidence>
<keyword evidence="5" id="KW-0687">Ribonucleoprotein</keyword>
<keyword evidence="6" id="KW-1185">Reference proteome</keyword>
<dbReference type="InterPro" id="IPR012677">
    <property type="entry name" value="Nucleotide-bd_a/b_plait_sf"/>
</dbReference>
<dbReference type="InterPro" id="IPR000504">
    <property type="entry name" value="RRM_dom"/>
</dbReference>
<name>A0A0L0DEL0_THETB</name>
<dbReference type="SUPFAM" id="SSF54928">
    <property type="entry name" value="RNA-binding domain, RBD"/>
    <property type="match status" value="2"/>
</dbReference>
<sequence length="240" mass="26344">MSDVTKVFVGNLAFSVDEDELQNLFEASYSSVESVRIIRRGNKSLGYGFVSFTSAEDAEAAVAQFNGFNMEEREINCEIARARDESAETTGRQRRRRKAGGGRKKRRPRDPDALDENGNPRNPSMLAAFVANIPFSLDSDETFLELFAAFNPVQAHLVRPRHGGRPKGFGFVKFATHADQLAAIEGMNDVDVDGRPIVVKAALSDNPYEKYIEDQTAAEAGDEADEAVADAPADEVQPLE</sequence>
<feature type="domain" description="RRM" evidence="4">
    <location>
        <begin position="126"/>
        <end position="204"/>
    </location>
</feature>
<dbReference type="Pfam" id="PF00076">
    <property type="entry name" value="RRM_1"/>
    <property type="match status" value="2"/>
</dbReference>
<dbReference type="GO" id="GO:1990904">
    <property type="term" value="C:ribonucleoprotein complex"/>
    <property type="evidence" value="ECO:0007669"/>
    <property type="project" value="UniProtKB-KW"/>
</dbReference>
<dbReference type="GO" id="GO:0003729">
    <property type="term" value="F:mRNA binding"/>
    <property type="evidence" value="ECO:0007669"/>
    <property type="project" value="TreeGrafter"/>
</dbReference>
<dbReference type="SMART" id="SM00360">
    <property type="entry name" value="RRM"/>
    <property type="match status" value="2"/>
</dbReference>
<dbReference type="Gene3D" id="3.30.70.330">
    <property type="match status" value="2"/>
</dbReference>
<evidence type="ECO:0000259" key="4">
    <source>
        <dbReference type="PROSITE" id="PS50102"/>
    </source>
</evidence>
<protein>
    <submittedName>
        <fullName evidence="5">Ribonucleoprotein A</fullName>
    </submittedName>
</protein>
<dbReference type="GO" id="GO:0005634">
    <property type="term" value="C:nucleus"/>
    <property type="evidence" value="ECO:0007669"/>
    <property type="project" value="TreeGrafter"/>
</dbReference>
<dbReference type="RefSeq" id="XP_013762456.1">
    <property type="nucleotide sequence ID" value="XM_013907002.1"/>
</dbReference>
<dbReference type="InterPro" id="IPR035979">
    <property type="entry name" value="RBD_domain_sf"/>
</dbReference>
<dbReference type="GeneID" id="25560518"/>
<keyword evidence="1 2" id="KW-0694">RNA-binding</keyword>